<name>G8R917_OWEHD</name>
<dbReference type="eggNOG" id="ENOG502Z7RU">
    <property type="taxonomic scope" value="Bacteria"/>
</dbReference>
<dbReference type="GO" id="GO:0016020">
    <property type="term" value="C:membrane"/>
    <property type="evidence" value="ECO:0007669"/>
    <property type="project" value="InterPro"/>
</dbReference>
<sequence length="225" mass="25731">MSTNSGLLSSSIARKFAMALSALFLIVFLLQHFIINFTSVISEDAFNSSSHFMGTNPLIQFVMQPILMFGVAFHFIMGFILEARNRGARPQKYAMYKGSANSSWMSRNMIWSGLFILGFLAFHLWDFWLPEMNYKYIQGNPEDPTRYFGEVQHMFANPIRVIVYCLSFVFLALHLLHGFQSAFQSIGARHPKYTPAIKAFGKWYAILIPAGFIFIAVFHFLNGNH</sequence>
<dbReference type="NCBIfam" id="TIGR02046">
    <property type="entry name" value="sdhC_b558_fam"/>
    <property type="match status" value="1"/>
</dbReference>
<feature type="transmembrane region" description="Helical" evidence="1">
    <location>
        <begin position="161"/>
        <end position="183"/>
    </location>
</feature>
<dbReference type="PATRIC" id="fig|926562.3.peg.2677"/>
<dbReference type="KEGG" id="oho:Oweho_2661"/>
<dbReference type="Proteomes" id="UP000005631">
    <property type="component" value="Chromosome"/>
</dbReference>
<keyword evidence="1" id="KW-0472">Membrane</keyword>
<dbReference type="Gene3D" id="1.20.1300.10">
    <property type="entry name" value="Fumarate reductase/succinate dehydrogenase, transmembrane subunit"/>
    <property type="match status" value="1"/>
</dbReference>
<dbReference type="HOGENOM" id="CLU_077968_0_1_10"/>
<organism evidence="2 3">
    <name type="scientific">Owenweeksia hongkongensis (strain DSM 17368 / CIP 108786 / JCM 12287 / NRRL B-23963 / UST20020801)</name>
    <dbReference type="NCBI Taxonomy" id="926562"/>
    <lineage>
        <taxon>Bacteria</taxon>
        <taxon>Pseudomonadati</taxon>
        <taxon>Bacteroidota</taxon>
        <taxon>Flavobacteriia</taxon>
        <taxon>Flavobacteriales</taxon>
        <taxon>Owenweeksiaceae</taxon>
        <taxon>Owenweeksia</taxon>
    </lineage>
</organism>
<dbReference type="InterPro" id="IPR011138">
    <property type="entry name" value="Cytochrome_b-558"/>
</dbReference>
<dbReference type="RefSeq" id="WP_014202974.1">
    <property type="nucleotide sequence ID" value="NC_016599.1"/>
</dbReference>
<evidence type="ECO:0000313" key="3">
    <source>
        <dbReference type="Proteomes" id="UP000005631"/>
    </source>
</evidence>
<evidence type="ECO:0000256" key="1">
    <source>
        <dbReference type="SAM" id="Phobius"/>
    </source>
</evidence>
<reference evidence="2 3" key="1">
    <citation type="journal article" date="2012" name="Stand. Genomic Sci.">
        <title>Genome sequence of the orange-pigmented seawater bacterium Owenweeksia hongkongensis type strain (UST20020801(T)).</title>
        <authorList>
            <person name="Riedel T."/>
            <person name="Held B."/>
            <person name="Nolan M."/>
            <person name="Lucas S."/>
            <person name="Lapidus A."/>
            <person name="Tice H."/>
            <person name="Del Rio T.G."/>
            <person name="Cheng J.F."/>
            <person name="Han C."/>
            <person name="Tapia R."/>
            <person name="Goodwin L.A."/>
            <person name="Pitluck S."/>
            <person name="Liolios K."/>
            <person name="Mavromatis K."/>
            <person name="Pagani I."/>
            <person name="Ivanova N."/>
            <person name="Mikhailova N."/>
            <person name="Pati A."/>
            <person name="Chen A."/>
            <person name="Palaniappan K."/>
            <person name="Rohde M."/>
            <person name="Tindall B.J."/>
            <person name="Detter J.C."/>
            <person name="Goker M."/>
            <person name="Woyke T."/>
            <person name="Bristow J."/>
            <person name="Eisen J.A."/>
            <person name="Markowitz V."/>
            <person name="Hugenholtz P."/>
            <person name="Klenk H.P."/>
            <person name="Kyrpides N.C."/>
        </authorList>
    </citation>
    <scope>NUCLEOTIDE SEQUENCE</scope>
    <source>
        <strain evidence="3">DSM 17368 / JCM 12287 / NRRL B-23963</strain>
    </source>
</reference>
<dbReference type="AlphaFoldDB" id="G8R917"/>
<keyword evidence="1" id="KW-0812">Transmembrane</keyword>
<dbReference type="SUPFAM" id="SSF81343">
    <property type="entry name" value="Fumarate reductase respiratory complex transmembrane subunits"/>
    <property type="match status" value="1"/>
</dbReference>
<dbReference type="InterPro" id="IPR034804">
    <property type="entry name" value="SQR/QFR_C/D"/>
</dbReference>
<gene>
    <name evidence="2" type="ordered locus">Oweho_2661</name>
</gene>
<dbReference type="CDD" id="cd03498">
    <property type="entry name" value="SQR_TypeB_2_TM"/>
    <property type="match status" value="1"/>
</dbReference>
<keyword evidence="1" id="KW-1133">Transmembrane helix</keyword>
<keyword evidence="3" id="KW-1185">Reference proteome</keyword>
<feature type="transmembrane region" description="Helical" evidence="1">
    <location>
        <begin position="104"/>
        <end position="125"/>
    </location>
</feature>
<dbReference type="OrthoDB" id="9802842at2"/>
<proteinExistence type="predicted"/>
<evidence type="ECO:0000313" key="2">
    <source>
        <dbReference type="EMBL" id="AEV33625.1"/>
    </source>
</evidence>
<feature type="transmembrane region" description="Helical" evidence="1">
    <location>
        <begin position="203"/>
        <end position="221"/>
    </location>
</feature>
<accession>G8R917</accession>
<dbReference type="STRING" id="926562.Oweho_2661"/>
<dbReference type="EMBL" id="CP003156">
    <property type="protein sequence ID" value="AEV33625.1"/>
    <property type="molecule type" value="Genomic_DNA"/>
</dbReference>
<protein>
    <submittedName>
        <fullName evidence="2">Succinate dehydrogenase/fumarate reductase cytochrome b subunit, b558 family</fullName>
    </submittedName>
</protein>
<feature type="transmembrane region" description="Helical" evidence="1">
    <location>
        <begin position="58"/>
        <end position="83"/>
    </location>
</feature>